<evidence type="ECO:0000313" key="3">
    <source>
        <dbReference type="Proteomes" id="UP000053611"/>
    </source>
</evidence>
<dbReference type="Proteomes" id="UP000053611">
    <property type="component" value="Unassembled WGS sequence"/>
</dbReference>
<feature type="compositionally biased region" description="Low complexity" evidence="1">
    <location>
        <begin position="127"/>
        <end position="144"/>
    </location>
</feature>
<feature type="region of interest" description="Disordered" evidence="1">
    <location>
        <begin position="127"/>
        <end position="152"/>
    </location>
</feature>
<gene>
    <name evidence="2" type="ORF">CC85DRAFT_14598</name>
</gene>
<protein>
    <submittedName>
        <fullName evidence="2">Uncharacterized protein</fullName>
    </submittedName>
</protein>
<name>A0A0J0XCK4_9TREE</name>
<dbReference type="RefSeq" id="XP_018275278.1">
    <property type="nucleotide sequence ID" value="XM_018419554.1"/>
</dbReference>
<keyword evidence="3" id="KW-1185">Reference proteome</keyword>
<proteinExistence type="predicted"/>
<reference evidence="2 3" key="1">
    <citation type="submission" date="2015-03" db="EMBL/GenBank/DDBJ databases">
        <title>Genomics and transcriptomics of the oil-accumulating basidiomycete yeast T. oleaginosus allow insights into substrate utilization and the diverse evolutionary trajectories of mating systems in fungi.</title>
        <authorList>
            <consortium name="DOE Joint Genome Institute"/>
            <person name="Kourist R."/>
            <person name="Kracht O."/>
            <person name="Bracharz F."/>
            <person name="Lipzen A."/>
            <person name="Nolan M."/>
            <person name="Ohm R."/>
            <person name="Grigoriev I."/>
            <person name="Sun S."/>
            <person name="Heitman J."/>
            <person name="Bruck T."/>
            <person name="Nowrousian M."/>
        </authorList>
    </citation>
    <scope>NUCLEOTIDE SEQUENCE [LARGE SCALE GENOMIC DNA]</scope>
    <source>
        <strain evidence="2 3">IBC0246</strain>
    </source>
</reference>
<evidence type="ECO:0000313" key="2">
    <source>
        <dbReference type="EMBL" id="KLT38787.1"/>
    </source>
</evidence>
<dbReference type="AlphaFoldDB" id="A0A0J0XCK4"/>
<accession>A0A0J0XCK4</accession>
<sequence length="152" mass="16899">MVTRWSGGPRQQWRQLPFLGLNCNELALICASALRLHVFGYNCNNDSTHISTVSTNSPLYRQLLYCIDNYCIVSTTAPTASFIILYRPHDYRLLSVSPCDPSFPQYCPHNVHIFTCSTIPTRTFNDSASPTSSHDHLSSTSTALGISQQSAP</sequence>
<dbReference type="EMBL" id="KQ087283">
    <property type="protein sequence ID" value="KLT38787.1"/>
    <property type="molecule type" value="Genomic_DNA"/>
</dbReference>
<organism evidence="2 3">
    <name type="scientific">Cutaneotrichosporon oleaginosum</name>
    <dbReference type="NCBI Taxonomy" id="879819"/>
    <lineage>
        <taxon>Eukaryota</taxon>
        <taxon>Fungi</taxon>
        <taxon>Dikarya</taxon>
        <taxon>Basidiomycota</taxon>
        <taxon>Agaricomycotina</taxon>
        <taxon>Tremellomycetes</taxon>
        <taxon>Trichosporonales</taxon>
        <taxon>Trichosporonaceae</taxon>
        <taxon>Cutaneotrichosporon</taxon>
    </lineage>
</organism>
<dbReference type="GeneID" id="28980157"/>
<evidence type="ECO:0000256" key="1">
    <source>
        <dbReference type="SAM" id="MobiDB-lite"/>
    </source>
</evidence>